<dbReference type="InterPro" id="IPR000835">
    <property type="entry name" value="HTH_MarR-typ"/>
</dbReference>
<dbReference type="GO" id="GO:0003677">
    <property type="term" value="F:DNA binding"/>
    <property type="evidence" value="ECO:0007669"/>
    <property type="project" value="UniProtKB-KW"/>
</dbReference>
<evidence type="ECO:0000259" key="4">
    <source>
        <dbReference type="PROSITE" id="PS50995"/>
    </source>
</evidence>
<proteinExistence type="predicted"/>
<dbReference type="SUPFAM" id="SSF46785">
    <property type="entry name" value="Winged helix' DNA-binding domain"/>
    <property type="match status" value="1"/>
</dbReference>
<dbReference type="GO" id="GO:0003700">
    <property type="term" value="F:DNA-binding transcription factor activity"/>
    <property type="evidence" value="ECO:0007669"/>
    <property type="project" value="InterPro"/>
</dbReference>
<dbReference type="OrthoDB" id="8906692at2"/>
<evidence type="ECO:0000256" key="3">
    <source>
        <dbReference type="ARBA" id="ARBA00023163"/>
    </source>
</evidence>
<dbReference type="PANTHER" id="PTHR42756:SF1">
    <property type="entry name" value="TRANSCRIPTIONAL REPRESSOR OF EMRAB OPERON"/>
    <property type="match status" value="1"/>
</dbReference>
<dbReference type="PROSITE" id="PS01117">
    <property type="entry name" value="HTH_MARR_1"/>
    <property type="match status" value="1"/>
</dbReference>
<organism evidence="5 6">
    <name type="scientific">Alteromonas marina</name>
    <dbReference type="NCBI Taxonomy" id="203795"/>
    <lineage>
        <taxon>Bacteria</taxon>
        <taxon>Pseudomonadati</taxon>
        <taxon>Pseudomonadota</taxon>
        <taxon>Gammaproteobacteria</taxon>
        <taxon>Alteromonadales</taxon>
        <taxon>Alteromonadaceae</taxon>
        <taxon>Alteromonas/Salinimonas group</taxon>
        <taxon>Alteromonas</taxon>
    </lineage>
</organism>
<dbReference type="InterPro" id="IPR036390">
    <property type="entry name" value="WH_DNA-bd_sf"/>
</dbReference>
<dbReference type="PANTHER" id="PTHR42756">
    <property type="entry name" value="TRANSCRIPTIONAL REGULATOR, MARR"/>
    <property type="match status" value="1"/>
</dbReference>
<dbReference type="Pfam" id="PF12802">
    <property type="entry name" value="MarR_2"/>
    <property type="match status" value="1"/>
</dbReference>
<dbReference type="PRINTS" id="PR00598">
    <property type="entry name" value="HTHMARR"/>
</dbReference>
<dbReference type="InterPro" id="IPR036388">
    <property type="entry name" value="WH-like_DNA-bd_sf"/>
</dbReference>
<evidence type="ECO:0000256" key="2">
    <source>
        <dbReference type="ARBA" id="ARBA00023125"/>
    </source>
</evidence>
<dbReference type="SMART" id="SM00347">
    <property type="entry name" value="HTH_MARR"/>
    <property type="match status" value="1"/>
</dbReference>
<dbReference type="Gene3D" id="1.10.10.10">
    <property type="entry name" value="Winged helix-like DNA-binding domain superfamily/Winged helix DNA-binding domain"/>
    <property type="match status" value="1"/>
</dbReference>
<evidence type="ECO:0000313" key="6">
    <source>
        <dbReference type="Proteomes" id="UP000031197"/>
    </source>
</evidence>
<dbReference type="RefSeq" id="WP_039216207.1">
    <property type="nucleotide sequence ID" value="NZ_JWLW01000001.1"/>
</dbReference>
<evidence type="ECO:0000313" key="5">
    <source>
        <dbReference type="EMBL" id="KHT57801.1"/>
    </source>
</evidence>
<keyword evidence="6" id="KW-1185">Reference proteome</keyword>
<dbReference type="EMBL" id="JWLW01000001">
    <property type="protein sequence ID" value="KHT57801.1"/>
    <property type="molecule type" value="Genomic_DNA"/>
</dbReference>
<dbReference type="InterPro" id="IPR023187">
    <property type="entry name" value="Tscrpt_reg_MarR-type_CS"/>
</dbReference>
<feature type="domain" description="HTH marR-type" evidence="4">
    <location>
        <begin position="4"/>
        <end position="142"/>
    </location>
</feature>
<keyword evidence="1" id="KW-0805">Transcription regulation</keyword>
<dbReference type="PROSITE" id="PS50995">
    <property type="entry name" value="HTH_MARR_2"/>
    <property type="match status" value="1"/>
</dbReference>
<name>A0A0B3Y6J8_9ALTE</name>
<protein>
    <submittedName>
        <fullName evidence="5">MarR family transcriptional regulator</fullName>
    </submittedName>
</protein>
<keyword evidence="3" id="KW-0804">Transcription</keyword>
<keyword evidence="2" id="KW-0238">DNA-binding</keyword>
<dbReference type="AlphaFoldDB" id="A0A0B3Y6J8"/>
<evidence type="ECO:0000256" key="1">
    <source>
        <dbReference type="ARBA" id="ARBA00023015"/>
    </source>
</evidence>
<gene>
    <name evidence="5" type="ORF">RJ41_00205</name>
</gene>
<accession>A0A0B3Y6J8</accession>
<dbReference type="Proteomes" id="UP000031197">
    <property type="component" value="Unassembled WGS sequence"/>
</dbReference>
<reference evidence="5 6" key="1">
    <citation type="submission" date="2014-12" db="EMBL/GenBank/DDBJ databases">
        <title>Genome sequencing of Alteromonas marina AD001.</title>
        <authorList>
            <person name="Adrian T.G.S."/>
            <person name="Chan K.G."/>
        </authorList>
    </citation>
    <scope>NUCLEOTIDE SEQUENCE [LARGE SCALE GENOMIC DNA]</scope>
    <source>
        <strain evidence="5 6">AD001</strain>
    </source>
</reference>
<sequence length="142" mass="16344">MQLEDMLAYKVAMLASDLSESLSKEYAEYKLTKPEWRILATLGGRNESTPKSLLTAKEIAIATRLDKVQVSRALERLVKRDAVVKRVSKRDKRATLISLSVEGERIYRALLPKIVAWQNKRLKNITEDEYRIFLKVIDALRP</sequence>
<comment type="caution">
    <text evidence="5">The sequence shown here is derived from an EMBL/GenBank/DDBJ whole genome shotgun (WGS) entry which is preliminary data.</text>
</comment>